<protein>
    <submittedName>
        <fullName evidence="1">Uncharacterized protein</fullName>
    </submittedName>
</protein>
<dbReference type="Proteomes" id="UP001454036">
    <property type="component" value="Unassembled WGS sequence"/>
</dbReference>
<proteinExistence type="predicted"/>
<evidence type="ECO:0000313" key="2">
    <source>
        <dbReference type="Proteomes" id="UP001454036"/>
    </source>
</evidence>
<gene>
    <name evidence="1" type="ORF">LIER_06756</name>
</gene>
<reference evidence="1 2" key="1">
    <citation type="submission" date="2024-01" db="EMBL/GenBank/DDBJ databases">
        <title>The complete chloroplast genome sequence of Lithospermum erythrorhizon: insights into the phylogenetic relationship among Boraginaceae species and the maternal lineages of purple gromwells.</title>
        <authorList>
            <person name="Okada T."/>
            <person name="Watanabe K."/>
        </authorList>
    </citation>
    <scope>NUCLEOTIDE SEQUENCE [LARGE SCALE GENOMIC DNA]</scope>
</reference>
<evidence type="ECO:0000313" key="1">
    <source>
        <dbReference type="EMBL" id="GAA0146928.1"/>
    </source>
</evidence>
<comment type="caution">
    <text evidence="1">The sequence shown here is derived from an EMBL/GenBank/DDBJ whole genome shotgun (WGS) entry which is preliminary data.</text>
</comment>
<organism evidence="1 2">
    <name type="scientific">Lithospermum erythrorhizon</name>
    <name type="common">Purple gromwell</name>
    <name type="synonym">Lithospermum officinale var. erythrorhizon</name>
    <dbReference type="NCBI Taxonomy" id="34254"/>
    <lineage>
        <taxon>Eukaryota</taxon>
        <taxon>Viridiplantae</taxon>
        <taxon>Streptophyta</taxon>
        <taxon>Embryophyta</taxon>
        <taxon>Tracheophyta</taxon>
        <taxon>Spermatophyta</taxon>
        <taxon>Magnoliopsida</taxon>
        <taxon>eudicotyledons</taxon>
        <taxon>Gunneridae</taxon>
        <taxon>Pentapetalae</taxon>
        <taxon>asterids</taxon>
        <taxon>lamiids</taxon>
        <taxon>Boraginales</taxon>
        <taxon>Boraginaceae</taxon>
        <taxon>Boraginoideae</taxon>
        <taxon>Lithospermeae</taxon>
        <taxon>Lithospermum</taxon>
    </lineage>
</organism>
<name>A0AAV3PA06_LITER</name>
<keyword evidence="2" id="KW-1185">Reference proteome</keyword>
<dbReference type="AlphaFoldDB" id="A0AAV3PA06"/>
<accession>A0AAV3PA06</accession>
<sequence length="111" mass="12316">MLISFIFIRLGSILNERLFIAAKPPATSLQIRRTPARCNRSQNDLILRRISSVQLRTQPRMEDGGTDSLPFFSGELLTDRGGDGSFIDLQLEGRMKAAAVQICSDGVFSDE</sequence>
<dbReference type="EMBL" id="BAABME010001005">
    <property type="protein sequence ID" value="GAA0146928.1"/>
    <property type="molecule type" value="Genomic_DNA"/>
</dbReference>